<dbReference type="InterPro" id="IPR006665">
    <property type="entry name" value="OmpA-like"/>
</dbReference>
<dbReference type="Gene3D" id="3.30.1330.60">
    <property type="entry name" value="OmpA-like domain"/>
    <property type="match status" value="1"/>
</dbReference>
<dbReference type="GO" id="GO:0009279">
    <property type="term" value="C:cell outer membrane"/>
    <property type="evidence" value="ECO:0007669"/>
    <property type="project" value="UniProtKB-SubCell"/>
</dbReference>
<evidence type="ECO:0000256" key="2">
    <source>
        <dbReference type="ARBA" id="ARBA00023136"/>
    </source>
</evidence>
<keyword evidence="2 4" id="KW-0472">Membrane</keyword>
<dbReference type="Proteomes" id="UP000823637">
    <property type="component" value="Unassembled WGS sequence"/>
</dbReference>
<protein>
    <submittedName>
        <fullName evidence="7">OmpA family protein</fullName>
    </submittedName>
</protein>
<dbReference type="EMBL" id="JADIMR010000101">
    <property type="protein sequence ID" value="MBO8447439.1"/>
    <property type="molecule type" value="Genomic_DNA"/>
</dbReference>
<dbReference type="AlphaFoldDB" id="A0A9D9EGY8"/>
<evidence type="ECO:0000256" key="3">
    <source>
        <dbReference type="ARBA" id="ARBA00023237"/>
    </source>
</evidence>
<evidence type="ECO:0000313" key="8">
    <source>
        <dbReference type="Proteomes" id="UP000823637"/>
    </source>
</evidence>
<dbReference type="InterPro" id="IPR011042">
    <property type="entry name" value="6-blade_b-propeller_TolB-like"/>
</dbReference>
<organism evidence="7 8">
    <name type="scientific">Candidatus Enterocola intestinipullorum</name>
    <dbReference type="NCBI Taxonomy" id="2840783"/>
    <lineage>
        <taxon>Bacteria</taxon>
        <taxon>Pseudomonadati</taxon>
        <taxon>Bacteroidota</taxon>
        <taxon>Bacteroidia</taxon>
        <taxon>Bacteroidales</taxon>
        <taxon>Candidatus Enterocola</taxon>
    </lineage>
</organism>
<dbReference type="PRINTS" id="PR01023">
    <property type="entry name" value="NAFLGMOTY"/>
</dbReference>
<reference evidence="7" key="2">
    <citation type="journal article" date="2021" name="PeerJ">
        <title>Extensive microbial diversity within the chicken gut microbiome revealed by metagenomics and culture.</title>
        <authorList>
            <person name="Gilroy R."/>
            <person name="Ravi A."/>
            <person name="Getino M."/>
            <person name="Pursley I."/>
            <person name="Horton D.L."/>
            <person name="Alikhan N.F."/>
            <person name="Baker D."/>
            <person name="Gharbi K."/>
            <person name="Hall N."/>
            <person name="Watson M."/>
            <person name="Adriaenssens E.M."/>
            <person name="Foster-Nyarko E."/>
            <person name="Jarju S."/>
            <person name="Secka A."/>
            <person name="Antonio M."/>
            <person name="Oren A."/>
            <person name="Chaudhuri R.R."/>
            <person name="La Ragione R."/>
            <person name="Hildebrand F."/>
            <person name="Pallen M.J."/>
        </authorList>
    </citation>
    <scope>NUCLEOTIDE SEQUENCE</scope>
    <source>
        <strain evidence="7">D3-1215</strain>
    </source>
</reference>
<dbReference type="Gene3D" id="2.120.10.30">
    <property type="entry name" value="TolB, C-terminal domain"/>
    <property type="match status" value="1"/>
</dbReference>
<comment type="subcellular location">
    <subcellularLocation>
        <location evidence="1">Cell outer membrane</location>
    </subcellularLocation>
</comment>
<sequence>MKKLLVLVLLAANCTGYAQNAISVIHALLDEGKNAEAFEMIAKYGKKNKGKAFWHIETDNILRKQGRLEERPPLLSKALEVKKLDNRESVVLALAGAYSDLYQFRKADSVLALLPQNKTVQNRRSALRMANMLYGHPADVSFRELENTNTVYDNIWPFADNSGDMLLFTVAEGKSTPFAAASKIRERIYVAHKTDSAWGPANRLPADGDYNIGAACIGADGKYVFFTLCDSHKGCRIMYAPITSGNKIGEASELPGSGNFRWQSCPALSPASDELFFSAIDKRGKNKRDIYRLRIFDDGNGNLRFSEAERLPFPINTGADETAPFLNPYGNRLYFASDRIGGMGGMDIYYCERDSAGNWGKASNMGFPVNTWADESGFTVNADASCGYLSSQTAGGKYTPNKRIYAVRLPESHSIGNCFETKDSLFTLQEILFDINDSRLQAASLPLLDELARYLAAHPSYRIIINGHCDDSGNEERNAILSRHRAESVRNYLKSKGISEERMICKGFGSSRPAVSGDDEAARRQNRRIEVEIVR</sequence>
<dbReference type="SUPFAM" id="SSF82171">
    <property type="entry name" value="DPP6 N-terminal domain-like"/>
    <property type="match status" value="1"/>
</dbReference>
<dbReference type="SUPFAM" id="SSF103088">
    <property type="entry name" value="OmpA-like"/>
    <property type="match status" value="1"/>
</dbReference>
<dbReference type="PANTHER" id="PTHR30329:SF21">
    <property type="entry name" value="LIPOPROTEIN YIAD-RELATED"/>
    <property type="match status" value="1"/>
</dbReference>
<dbReference type="PRINTS" id="PR01021">
    <property type="entry name" value="OMPADOMAIN"/>
</dbReference>
<keyword evidence="3" id="KW-0998">Cell outer membrane</keyword>
<feature type="domain" description="OmpA-like" evidence="6">
    <location>
        <begin position="420"/>
        <end position="535"/>
    </location>
</feature>
<dbReference type="Pfam" id="PF00691">
    <property type="entry name" value="OmpA"/>
    <property type="match status" value="1"/>
</dbReference>
<dbReference type="CDD" id="cd07185">
    <property type="entry name" value="OmpA_C-like"/>
    <property type="match status" value="1"/>
</dbReference>
<dbReference type="InterPro" id="IPR050330">
    <property type="entry name" value="Bact_OuterMem_StrucFunc"/>
</dbReference>
<evidence type="ECO:0000256" key="5">
    <source>
        <dbReference type="SAM" id="SignalP"/>
    </source>
</evidence>
<proteinExistence type="predicted"/>
<accession>A0A9D9EGY8</accession>
<evidence type="ECO:0000256" key="1">
    <source>
        <dbReference type="ARBA" id="ARBA00004442"/>
    </source>
</evidence>
<reference evidence="7" key="1">
    <citation type="submission" date="2020-10" db="EMBL/GenBank/DDBJ databases">
        <authorList>
            <person name="Gilroy R."/>
        </authorList>
    </citation>
    <scope>NUCLEOTIDE SEQUENCE</scope>
    <source>
        <strain evidence="7">D3-1215</strain>
    </source>
</reference>
<name>A0A9D9EGY8_9BACT</name>
<dbReference type="Pfam" id="PF07676">
    <property type="entry name" value="PD40"/>
    <property type="match status" value="1"/>
</dbReference>
<comment type="caution">
    <text evidence="7">The sequence shown here is derived from an EMBL/GenBank/DDBJ whole genome shotgun (WGS) entry which is preliminary data.</text>
</comment>
<dbReference type="InterPro" id="IPR011659">
    <property type="entry name" value="WD40"/>
</dbReference>
<gene>
    <name evidence="7" type="ORF">IAC32_06825</name>
</gene>
<evidence type="ECO:0000256" key="4">
    <source>
        <dbReference type="PROSITE-ProRule" id="PRU00473"/>
    </source>
</evidence>
<dbReference type="PROSITE" id="PS51123">
    <property type="entry name" value="OMPA_2"/>
    <property type="match status" value="1"/>
</dbReference>
<dbReference type="InterPro" id="IPR006664">
    <property type="entry name" value="OMP_bac"/>
</dbReference>
<dbReference type="InterPro" id="IPR036737">
    <property type="entry name" value="OmpA-like_sf"/>
</dbReference>
<keyword evidence="5" id="KW-0732">Signal</keyword>
<evidence type="ECO:0000313" key="7">
    <source>
        <dbReference type="EMBL" id="MBO8447439.1"/>
    </source>
</evidence>
<dbReference type="PANTHER" id="PTHR30329">
    <property type="entry name" value="STATOR ELEMENT OF FLAGELLAR MOTOR COMPLEX"/>
    <property type="match status" value="1"/>
</dbReference>
<feature type="chain" id="PRO_5039020670" evidence="5">
    <location>
        <begin position="21"/>
        <end position="535"/>
    </location>
</feature>
<evidence type="ECO:0000259" key="6">
    <source>
        <dbReference type="PROSITE" id="PS51123"/>
    </source>
</evidence>
<feature type="signal peptide" evidence="5">
    <location>
        <begin position="1"/>
        <end position="20"/>
    </location>
</feature>